<gene>
    <name evidence="8" type="ORF">CC78DRAFT_612685</name>
</gene>
<organism evidence="8 9">
    <name type="scientific">Lojkania enalia</name>
    <dbReference type="NCBI Taxonomy" id="147567"/>
    <lineage>
        <taxon>Eukaryota</taxon>
        <taxon>Fungi</taxon>
        <taxon>Dikarya</taxon>
        <taxon>Ascomycota</taxon>
        <taxon>Pezizomycotina</taxon>
        <taxon>Dothideomycetes</taxon>
        <taxon>Pleosporomycetidae</taxon>
        <taxon>Pleosporales</taxon>
        <taxon>Pleosporales incertae sedis</taxon>
        <taxon>Lojkania</taxon>
    </lineage>
</organism>
<evidence type="ECO:0000256" key="6">
    <source>
        <dbReference type="SAM" id="MobiDB-lite"/>
    </source>
</evidence>
<proteinExistence type="inferred from homology"/>
<dbReference type="Gene3D" id="3.30.200.20">
    <property type="entry name" value="Phosphorylase Kinase, domain 1"/>
    <property type="match status" value="1"/>
</dbReference>
<evidence type="ECO:0000313" key="8">
    <source>
        <dbReference type="EMBL" id="KAF2269233.1"/>
    </source>
</evidence>
<name>A0A9P4N9R8_9PLEO</name>
<feature type="compositionally biased region" description="Low complexity" evidence="6">
    <location>
        <begin position="515"/>
        <end position="525"/>
    </location>
</feature>
<feature type="domain" description="Protein kinase" evidence="7">
    <location>
        <begin position="675"/>
        <end position="945"/>
    </location>
</feature>
<evidence type="ECO:0000313" key="9">
    <source>
        <dbReference type="Proteomes" id="UP000800093"/>
    </source>
</evidence>
<reference evidence="9" key="1">
    <citation type="journal article" date="2020" name="Stud. Mycol.">
        <title>101 Dothideomycetes genomes: A test case for predicting lifestyles and emergence of pathogens.</title>
        <authorList>
            <person name="Haridas S."/>
            <person name="Albert R."/>
            <person name="Binder M."/>
            <person name="Bloem J."/>
            <person name="LaButti K."/>
            <person name="Salamov A."/>
            <person name="Andreopoulos B."/>
            <person name="Baker S."/>
            <person name="Barry K."/>
            <person name="Bills G."/>
            <person name="Bluhm B."/>
            <person name="Cannon C."/>
            <person name="Castanera R."/>
            <person name="Culley D."/>
            <person name="Daum C."/>
            <person name="Ezra D."/>
            <person name="Gonzalez J."/>
            <person name="Henrissat B."/>
            <person name="Kuo A."/>
            <person name="Liang C."/>
            <person name="Lipzen A."/>
            <person name="Lutzoni F."/>
            <person name="Magnuson J."/>
            <person name="Mondo S."/>
            <person name="Nolan M."/>
            <person name="Ohm R."/>
            <person name="Pangilinan J."/>
            <person name="Park H.-J."/>
            <person name="Ramirez L."/>
            <person name="Alfaro M."/>
            <person name="Sun H."/>
            <person name="Tritt A."/>
            <person name="Yoshinaga Y."/>
            <person name="Zwiers L.-H."/>
            <person name="Turgeon B."/>
            <person name="Goodwin S."/>
            <person name="Spatafora J."/>
            <person name="Crous P."/>
            <person name="Grigoriev I."/>
        </authorList>
    </citation>
    <scope>NUCLEOTIDE SEQUENCE [LARGE SCALE GENOMIC DNA]</scope>
    <source>
        <strain evidence="9">CBS 304.66</strain>
    </source>
</reference>
<feature type="region of interest" description="Disordered" evidence="6">
    <location>
        <begin position="102"/>
        <end position="128"/>
    </location>
</feature>
<accession>A0A9P4N9R8</accession>
<evidence type="ECO:0000256" key="3">
    <source>
        <dbReference type="ARBA" id="ARBA00022777"/>
    </source>
</evidence>
<dbReference type="SUPFAM" id="SSF56112">
    <property type="entry name" value="Protein kinase-like (PK-like)"/>
    <property type="match status" value="1"/>
</dbReference>
<dbReference type="Gene3D" id="1.10.510.10">
    <property type="entry name" value="Transferase(Phosphotransferase) domain 1"/>
    <property type="match status" value="1"/>
</dbReference>
<dbReference type="GO" id="GO:0005737">
    <property type="term" value="C:cytoplasm"/>
    <property type="evidence" value="ECO:0007669"/>
    <property type="project" value="TreeGrafter"/>
</dbReference>
<feature type="region of interest" description="Disordered" evidence="6">
    <location>
        <begin position="1302"/>
        <end position="1330"/>
    </location>
</feature>
<dbReference type="CDD" id="cd00180">
    <property type="entry name" value="PKc"/>
    <property type="match status" value="1"/>
</dbReference>
<dbReference type="EMBL" id="ML986583">
    <property type="protein sequence ID" value="KAF2269233.1"/>
    <property type="molecule type" value="Genomic_DNA"/>
</dbReference>
<dbReference type="Proteomes" id="UP000800093">
    <property type="component" value="Unassembled WGS sequence"/>
</dbReference>
<comment type="caution">
    <text evidence="8">The sequence shown here is derived from an EMBL/GenBank/DDBJ whole genome shotgun (WGS) entry which is preliminary data.</text>
</comment>
<feature type="region of interest" description="Disordered" evidence="6">
    <location>
        <begin position="1005"/>
        <end position="1032"/>
    </location>
</feature>
<feature type="compositionally biased region" description="Low complexity" evidence="6">
    <location>
        <begin position="1302"/>
        <end position="1320"/>
    </location>
</feature>
<dbReference type="InterPro" id="IPR000719">
    <property type="entry name" value="Prot_kinase_dom"/>
</dbReference>
<feature type="compositionally biased region" description="Gly residues" evidence="6">
    <location>
        <begin position="548"/>
        <end position="563"/>
    </location>
</feature>
<protein>
    <recommendedName>
        <fullName evidence="7">Protein kinase domain-containing protein</fullName>
    </recommendedName>
</protein>
<evidence type="ECO:0000256" key="5">
    <source>
        <dbReference type="ARBA" id="ARBA00037982"/>
    </source>
</evidence>
<dbReference type="GO" id="GO:0004672">
    <property type="term" value="F:protein kinase activity"/>
    <property type="evidence" value="ECO:0007669"/>
    <property type="project" value="InterPro"/>
</dbReference>
<dbReference type="Pfam" id="PF00069">
    <property type="entry name" value="Pkinase"/>
    <property type="match status" value="1"/>
</dbReference>
<evidence type="ECO:0000256" key="1">
    <source>
        <dbReference type="ARBA" id="ARBA00022679"/>
    </source>
</evidence>
<sequence>MADFEHEALYPTQSSSMLGNAQGFYWPSNSAPEAPIDPAPPPHLLGLDGNLDAYPFSDPGSLSFISPSALQNLAQDGPMTQEVDWNNHSDILVDPIVGGTVDSGYQTSAQPHDQQYSTAPDLAPRKPQDQLPSILHRHLPYHQGPYIPTSYPIPGGDGSVDVRITHSHSTPMQNTYSHDALPQAVGKRCRDIHSSAYSTSEDPCQPANKLPRIDGAQLERPSINRTAYMDYFSNDTGLQPIGELNQVNPSNVVFRLTKNQKSFIRRYHEFARTQQNSYLDRERANALSILIGVPTQTILEYSNKKIMASTANYRLDSANAQGNHLYADRKQKRLPPSGYSITEAYKHIPPEYRTLVEKYVQAHRSRRAQSDGRRRVNDGPMKCTHGCGYRTSRSFDWRRHEQTHQPQELWLCHRCCQNGETNPFLVNRKDKLLKHAKEAHKGWDPSELLERSKLDFHADYNPQCPECPEICDSSWDDWCKHVLGHYEDAAHPNSRNTVERPPSNDRTNSTSNGESSNPDSQSDSTDSSDDEDDDSPPSHPPSNRKDGTGGSGGGSGTIGGGLALLGTHGSGSQWGSSAGRTRYHDSYSGGGQSTYSQRGMHVISEQSEAPPTTRMEFILNLDSVQKRKLDHSEGIHTLSAPPVEIPHLEKLEVSNQPFFQHSSLSRSGLSSYRQRSFLPFLGNGSHGSVDTVQEYESGRVFARKRSGHKTFPREVEIMKNLHHPHVVQFVAAYTQDSLLNLIMSPVAEFTLGELLTRSNTIASDIDRTFAWIGCLSSALAYIHSRRIRHADIKPHNILVRGHNVFISDFGISRLVSEPDSTSSSNSPSTPLYAPLEISEHLPHGRKADIFSLGCVVLEVLSLAQGKSLRDLHNHLGFIKRKTHLPGNSLAYYKVNGKLMSWISMMQRNSNESTRRIWGICQRMLQDRIDLRPSAKLLLEEIREALEEGGILVCATCAFGPPRVEEIDYGHSDVQEETNSSYSYTREPLRPRLLTYSITASRTATTLSPRQIAKTTPNAQPDSRPGLSKDVKPTTQSCTCIIRKKRSSALLGLFGILLEYEQDKLDPSSLELPSSVGEAAAYQSPPAYEAPSTPVSTSVLALTIPGQPHTVAQKVGSLIWDSEARNLPRWANHFLQDAGKAEELRGHEIGSHRLPKVVRAHGLCHMCSTRFVAPRLEVCRNCFHIRCEKCTSLELPPDSRAPCQDLAEIGSHLHPPAYSLHDESFNTLAGNSAGGPLKQLLKEAAVLDLVIAETSSLGNNPGERFIQERPSTFDRIHSPARSPDQLLSPRTSFSSAIDTQFQLPLSGSGSSGSTTYTSLSSIDPRSKRARLHSPHFNNASIRASLYHNHSRQGRQQGRQFISGRSKQTVYIREPRAMNDHNRHTTTLDSQELKSRLEHIQKPTPIPYDGDPVSEFPRMSKSQTTTSDTTAVISKMPTFRKSQTASTSSTTDSNGVSKLEVVRAFPMSRISTEPIEVGVGEFSKPTIKRRRDSSGSSKSHKEFQYYGRHANSWLFNDFSITDSVKRGWRAVAGKKEGEE</sequence>
<dbReference type="InterPro" id="IPR050339">
    <property type="entry name" value="CC_SR_Kinase"/>
</dbReference>
<feature type="compositionally biased region" description="Acidic residues" evidence="6">
    <location>
        <begin position="526"/>
        <end position="535"/>
    </location>
</feature>
<dbReference type="InterPro" id="IPR011009">
    <property type="entry name" value="Kinase-like_dom_sf"/>
</dbReference>
<dbReference type="PANTHER" id="PTHR11042">
    <property type="entry name" value="EUKARYOTIC TRANSLATION INITIATION FACTOR 2-ALPHA KINASE EIF2-ALPHA KINASE -RELATED"/>
    <property type="match status" value="1"/>
</dbReference>
<dbReference type="PROSITE" id="PS50011">
    <property type="entry name" value="PROTEIN_KINASE_DOM"/>
    <property type="match status" value="1"/>
</dbReference>
<evidence type="ECO:0000259" key="7">
    <source>
        <dbReference type="PROSITE" id="PS50011"/>
    </source>
</evidence>
<dbReference type="OrthoDB" id="10056939at2759"/>
<dbReference type="GO" id="GO:0005524">
    <property type="term" value="F:ATP binding"/>
    <property type="evidence" value="ECO:0007669"/>
    <property type="project" value="UniProtKB-KW"/>
</dbReference>
<dbReference type="SMART" id="SM00220">
    <property type="entry name" value="S_TKc"/>
    <property type="match status" value="1"/>
</dbReference>
<keyword evidence="9" id="KW-1185">Reference proteome</keyword>
<keyword evidence="1" id="KW-0808">Transferase</keyword>
<feature type="compositionally biased region" description="Polar residues" evidence="6">
    <location>
        <begin position="1005"/>
        <end position="1020"/>
    </location>
</feature>
<feature type="compositionally biased region" description="Polar residues" evidence="6">
    <location>
        <begin position="504"/>
        <end position="514"/>
    </location>
</feature>
<evidence type="ECO:0000256" key="2">
    <source>
        <dbReference type="ARBA" id="ARBA00022741"/>
    </source>
</evidence>
<keyword evidence="3" id="KW-0418">Kinase</keyword>
<feature type="region of interest" description="Disordered" evidence="6">
    <location>
        <begin position="490"/>
        <end position="596"/>
    </location>
</feature>
<keyword evidence="2" id="KW-0547">Nucleotide-binding</keyword>
<dbReference type="InterPro" id="IPR008271">
    <property type="entry name" value="Ser/Thr_kinase_AS"/>
</dbReference>
<dbReference type="GO" id="GO:0005634">
    <property type="term" value="C:nucleus"/>
    <property type="evidence" value="ECO:0007669"/>
    <property type="project" value="TreeGrafter"/>
</dbReference>
<feature type="compositionally biased region" description="Polar residues" evidence="6">
    <location>
        <begin position="103"/>
        <end position="118"/>
    </location>
</feature>
<comment type="similarity">
    <text evidence="5">Belongs to the protein kinase superfamily. Ser/Thr protein kinase family. GCN2 subfamily.</text>
</comment>
<dbReference type="PROSITE" id="PS00108">
    <property type="entry name" value="PROTEIN_KINASE_ST"/>
    <property type="match status" value="1"/>
</dbReference>
<keyword evidence="4" id="KW-0067">ATP-binding</keyword>
<evidence type="ECO:0000256" key="4">
    <source>
        <dbReference type="ARBA" id="ARBA00022840"/>
    </source>
</evidence>